<dbReference type="GO" id="GO:0005634">
    <property type="term" value="C:nucleus"/>
    <property type="evidence" value="ECO:0007669"/>
    <property type="project" value="InterPro"/>
</dbReference>
<keyword evidence="4" id="KW-0862">Zinc</keyword>
<feature type="domain" description="C2H2-type" evidence="8">
    <location>
        <begin position="397"/>
        <end position="424"/>
    </location>
</feature>
<dbReference type="GeneID" id="107222151"/>
<dbReference type="OrthoDB" id="7849674at2759"/>
<dbReference type="InParanoid" id="A0A6J0BQT5"/>
<evidence type="ECO:0000256" key="5">
    <source>
        <dbReference type="ARBA" id="ARBA00023242"/>
    </source>
</evidence>
<evidence type="ECO:0000259" key="8">
    <source>
        <dbReference type="PROSITE" id="PS50157"/>
    </source>
</evidence>
<keyword evidence="5" id="KW-0539">Nucleus</keyword>
<name>A0A6J0BQT5_NEOLC</name>
<evidence type="ECO:0000256" key="1">
    <source>
        <dbReference type="ARBA" id="ARBA00004123"/>
    </source>
</evidence>
<dbReference type="PANTHER" id="PTHR24396:SF19">
    <property type="entry name" value="FI01119P"/>
    <property type="match status" value="1"/>
</dbReference>
<evidence type="ECO:0000313" key="9">
    <source>
        <dbReference type="Proteomes" id="UP000829291"/>
    </source>
</evidence>
<accession>A0A6J0BQT5</accession>
<reference evidence="10" key="1">
    <citation type="submission" date="2025-08" db="UniProtKB">
        <authorList>
            <consortium name="RefSeq"/>
        </authorList>
    </citation>
    <scope>IDENTIFICATION</scope>
    <source>
        <tissue evidence="10">Thorax and Abdomen</tissue>
    </source>
</reference>
<protein>
    <submittedName>
        <fullName evidence="10">Uncharacterized protein LOC107222151</fullName>
    </submittedName>
</protein>
<dbReference type="KEGG" id="nlo:107222151"/>
<dbReference type="Proteomes" id="UP000829291">
    <property type="component" value="Chromosome 5"/>
</dbReference>
<sequence>MKLKIADKFRRQVGRTDKLIRAFVSSHAGSQRYSSKNKSMPNLRKFGTSNSFHDSQDLFRSNYRHRVCRERMHTSRNMSSFRWRDGSSGRKSRSVVRRGESDLDRSFIYSSSTARSLTASYTTLTNRCRAEENPEDFSLPSSFASVFDSNERQDNGAKRTRGFRIVRHRQRERRLLKKRQVRGEESLKSTSRNVINYQLASSGQHALQQSCGLPSDPLNLLKVKKVRPLLDRNDDDDDSAASSVSTGRSSPSWLYDGKARLARDFQTRFSSPSSADSNFSDEFFDPITPENAVPQKRYFYQRTRVVSETRLASANVHTIDVGRAQGDGPVSTTDNSKIPVNCPLCKKICASLHGFKIHVRMHASEKCRLCEASTESKEKFRKHMVSHVESSESKRQFQCRCCKRVLKTKAGLSIHVRIHSKSVPAAIGV</sequence>
<dbReference type="GO" id="GO:0008270">
    <property type="term" value="F:zinc ion binding"/>
    <property type="evidence" value="ECO:0007669"/>
    <property type="project" value="UniProtKB-UniRule"/>
</dbReference>
<feature type="compositionally biased region" description="Low complexity" evidence="7">
    <location>
        <begin position="240"/>
        <end position="251"/>
    </location>
</feature>
<gene>
    <name evidence="10" type="primary">LOC107222151</name>
</gene>
<dbReference type="InterPro" id="IPR036236">
    <property type="entry name" value="Znf_C2H2_sf"/>
</dbReference>
<dbReference type="InterPro" id="IPR013087">
    <property type="entry name" value="Znf_C2H2_type"/>
</dbReference>
<evidence type="ECO:0000313" key="10">
    <source>
        <dbReference type="RefSeq" id="XP_015516875.2"/>
    </source>
</evidence>
<keyword evidence="3 6" id="KW-0863">Zinc-finger</keyword>
<evidence type="ECO:0000256" key="4">
    <source>
        <dbReference type="ARBA" id="ARBA00022833"/>
    </source>
</evidence>
<dbReference type="SMART" id="SM00355">
    <property type="entry name" value="ZnF_C2H2"/>
    <property type="match status" value="3"/>
</dbReference>
<dbReference type="InterPro" id="IPR051643">
    <property type="entry name" value="Transcr_Reg_ZincFinger"/>
</dbReference>
<dbReference type="PROSITE" id="PS00028">
    <property type="entry name" value="ZINC_FINGER_C2H2_1"/>
    <property type="match status" value="2"/>
</dbReference>
<evidence type="ECO:0000256" key="2">
    <source>
        <dbReference type="ARBA" id="ARBA00022723"/>
    </source>
</evidence>
<dbReference type="RefSeq" id="XP_015516875.2">
    <property type="nucleotide sequence ID" value="XM_015661389.2"/>
</dbReference>
<evidence type="ECO:0000256" key="7">
    <source>
        <dbReference type="SAM" id="MobiDB-lite"/>
    </source>
</evidence>
<dbReference type="AlphaFoldDB" id="A0A6J0BQT5"/>
<comment type="subcellular location">
    <subcellularLocation>
        <location evidence="1">Nucleus</location>
    </subcellularLocation>
</comment>
<keyword evidence="2" id="KW-0479">Metal-binding</keyword>
<dbReference type="PROSITE" id="PS50157">
    <property type="entry name" value="ZINC_FINGER_C2H2_2"/>
    <property type="match status" value="1"/>
</dbReference>
<proteinExistence type="predicted"/>
<organism evidence="10">
    <name type="scientific">Neodiprion lecontei</name>
    <name type="common">Redheaded pine sawfly</name>
    <dbReference type="NCBI Taxonomy" id="441921"/>
    <lineage>
        <taxon>Eukaryota</taxon>
        <taxon>Metazoa</taxon>
        <taxon>Ecdysozoa</taxon>
        <taxon>Arthropoda</taxon>
        <taxon>Hexapoda</taxon>
        <taxon>Insecta</taxon>
        <taxon>Pterygota</taxon>
        <taxon>Neoptera</taxon>
        <taxon>Endopterygota</taxon>
        <taxon>Hymenoptera</taxon>
        <taxon>Tenthredinoidea</taxon>
        <taxon>Diprionidae</taxon>
        <taxon>Diprioninae</taxon>
        <taxon>Neodiprion</taxon>
    </lineage>
</organism>
<dbReference type="PANTHER" id="PTHR24396">
    <property type="entry name" value="ZINC FINGER PROTEIN"/>
    <property type="match status" value="1"/>
</dbReference>
<evidence type="ECO:0000256" key="3">
    <source>
        <dbReference type="ARBA" id="ARBA00022771"/>
    </source>
</evidence>
<keyword evidence="9" id="KW-1185">Reference proteome</keyword>
<evidence type="ECO:0000256" key="6">
    <source>
        <dbReference type="PROSITE-ProRule" id="PRU00042"/>
    </source>
</evidence>
<dbReference type="SUPFAM" id="SSF57667">
    <property type="entry name" value="beta-beta-alpha zinc fingers"/>
    <property type="match status" value="1"/>
</dbReference>
<dbReference type="Gene3D" id="3.30.160.60">
    <property type="entry name" value="Classic Zinc Finger"/>
    <property type="match status" value="1"/>
</dbReference>
<feature type="region of interest" description="Disordered" evidence="7">
    <location>
        <begin position="230"/>
        <end position="251"/>
    </location>
</feature>